<evidence type="ECO:0000313" key="3">
    <source>
        <dbReference type="Proteomes" id="UP000198211"/>
    </source>
</evidence>
<name>A0A225ULW0_9STRA</name>
<comment type="caution">
    <text evidence="2">The sequence shown here is derived from an EMBL/GenBank/DDBJ whole genome shotgun (WGS) entry which is preliminary data.</text>
</comment>
<dbReference type="EMBL" id="NBNE01014949">
    <property type="protein sequence ID" value="OWY94082.1"/>
    <property type="molecule type" value="Genomic_DNA"/>
</dbReference>
<reference evidence="3" key="1">
    <citation type="submission" date="2017-03" db="EMBL/GenBank/DDBJ databases">
        <title>Phytopthora megakarya and P. palmivora, two closely related causual agents of cacao black pod achieved similar genome size and gene model numbers by different mechanisms.</title>
        <authorList>
            <person name="Ali S."/>
            <person name="Shao J."/>
            <person name="Larry D.J."/>
            <person name="Kronmiller B."/>
            <person name="Shen D."/>
            <person name="Strem M.D."/>
            <person name="Melnick R.L."/>
            <person name="Guiltinan M.J."/>
            <person name="Tyler B.M."/>
            <person name="Meinhardt L.W."/>
            <person name="Bailey B.A."/>
        </authorList>
    </citation>
    <scope>NUCLEOTIDE SEQUENCE [LARGE SCALE GENOMIC DNA]</scope>
    <source>
        <strain evidence="3">zdho120</strain>
    </source>
</reference>
<accession>A0A225ULW0</accession>
<proteinExistence type="predicted"/>
<organism evidence="2 3">
    <name type="scientific">Phytophthora megakarya</name>
    <dbReference type="NCBI Taxonomy" id="4795"/>
    <lineage>
        <taxon>Eukaryota</taxon>
        <taxon>Sar</taxon>
        <taxon>Stramenopiles</taxon>
        <taxon>Oomycota</taxon>
        <taxon>Peronosporomycetes</taxon>
        <taxon>Peronosporales</taxon>
        <taxon>Peronosporaceae</taxon>
        <taxon>Phytophthora</taxon>
    </lineage>
</organism>
<sequence>MVDTCGARAVLADESKDDYPLDSQTAEVNHIEAGEDPGKYAGFESDAANDDGDDEDVLLKLLNLG</sequence>
<evidence type="ECO:0000256" key="1">
    <source>
        <dbReference type="SAM" id="MobiDB-lite"/>
    </source>
</evidence>
<gene>
    <name evidence="2" type="ORF">PHMEG_00036292</name>
</gene>
<keyword evidence="3" id="KW-1185">Reference proteome</keyword>
<dbReference type="Proteomes" id="UP000198211">
    <property type="component" value="Unassembled WGS sequence"/>
</dbReference>
<protein>
    <submittedName>
        <fullName evidence="2">Uncharacterized protein</fullName>
    </submittedName>
</protein>
<feature type="region of interest" description="Disordered" evidence="1">
    <location>
        <begin position="31"/>
        <end position="54"/>
    </location>
</feature>
<dbReference type="AlphaFoldDB" id="A0A225ULW0"/>
<evidence type="ECO:0000313" key="2">
    <source>
        <dbReference type="EMBL" id="OWY94082.1"/>
    </source>
</evidence>